<evidence type="ECO:0000313" key="2">
    <source>
        <dbReference type="Proteomes" id="UP000035057"/>
    </source>
</evidence>
<keyword evidence="2" id="KW-1185">Reference proteome</keyword>
<dbReference type="AlphaFoldDB" id="A0A072N630"/>
<dbReference type="Proteomes" id="UP000035057">
    <property type="component" value="Unassembled WGS sequence"/>
</dbReference>
<proteinExistence type="predicted"/>
<protein>
    <submittedName>
        <fullName evidence="1">Uncharacterized protein</fullName>
    </submittedName>
</protein>
<evidence type="ECO:0000313" key="1">
    <source>
        <dbReference type="EMBL" id="KEF32433.1"/>
    </source>
</evidence>
<gene>
    <name evidence="1" type="ORF">D777_01067</name>
</gene>
<dbReference type="PATRIC" id="fig|1137280.3.peg.882"/>
<dbReference type="EMBL" id="ANIE01000003">
    <property type="protein sequence ID" value="KEF32433.1"/>
    <property type="molecule type" value="Genomic_DNA"/>
</dbReference>
<name>A0A072N630_9GAMM</name>
<accession>A0A072N630</accession>
<organism evidence="1 2">
    <name type="scientific">Marinobacter nitratireducens</name>
    <dbReference type="NCBI Taxonomy" id="1137280"/>
    <lineage>
        <taxon>Bacteria</taxon>
        <taxon>Pseudomonadati</taxon>
        <taxon>Pseudomonadota</taxon>
        <taxon>Gammaproteobacteria</taxon>
        <taxon>Pseudomonadales</taxon>
        <taxon>Marinobacteraceae</taxon>
        <taxon>Marinobacter</taxon>
    </lineage>
</organism>
<reference evidence="1 2" key="1">
    <citation type="submission" date="2012-12" db="EMBL/GenBank/DDBJ databases">
        <title>Genome assembly of Marinobacter sp. AK21.</title>
        <authorList>
            <person name="Khatri I."/>
            <person name="Kumar R."/>
            <person name="Vaidya B."/>
            <person name="Subramanian S."/>
            <person name="Pinnaka A."/>
        </authorList>
    </citation>
    <scope>NUCLEOTIDE SEQUENCE [LARGE SCALE GENOMIC DNA]</scope>
    <source>
        <strain evidence="1 2">AK21</strain>
    </source>
</reference>
<comment type="caution">
    <text evidence="1">The sequence shown here is derived from an EMBL/GenBank/DDBJ whole genome shotgun (WGS) entry which is preliminary data.</text>
</comment>
<sequence length="153" mass="17157">MDDPQQGQVQVSSLKFAQPLLGSTTLNTADPYLYGVYDKGTQQVRRIELHITANSSSQHDWSTVSFPDYPELLPIDLQRNHEQRNCSVTDDNCSYVAELTGHLELKQVSWMAAQNQPINLYVNSTSSPPLILKTKLIPLEAQTFLQALENLSP</sequence>
<dbReference type="STRING" id="1137280.D777_01067"/>